<evidence type="ECO:0000256" key="1">
    <source>
        <dbReference type="SAM" id="MobiDB-lite"/>
    </source>
</evidence>
<proteinExistence type="predicted"/>
<dbReference type="AlphaFoldDB" id="U9SQK0"/>
<accession>U9SQK0</accession>
<name>U9SQK0_RHIID</name>
<protein>
    <submittedName>
        <fullName evidence="2">Uncharacterized protein</fullName>
    </submittedName>
</protein>
<sequence>MNTSSASKNHPSAIIFSYLERYSKHSYRGFLKVCHDEVVASTPFSDHDWRNIDDFWANQFLVVAKLQLDNEEIFISLLEKVSYFVVNKGLLILEEELVKSERKGKGLYTYWQRVIEEFGRENSQPQTKKKPFEVISLPSVVNNTLPNLTYLNLRNKSNSCTKSTELRIPDEIVNWIEFEQEVLAWQPKVDKEYQKPTFSQRRTVTCEKDICTASDINIYETLTPLDRSILFLDSRALESIVGQPDFIIVNSNMVLLMIWECKTKWVLKVLPHEDIIALYVQEKETKEGPYVRSNNDSSIFGSINQVYSYICANSLKYSVLSTYDQTWFLKREAVKVEGEDHTSTSPTLLKSVAYMIDLASNDHYAPFLKKPMMTADTNEDDKDDESIPEKKDDSEFKYKGYLLPKGPNVVTRSQSRQVLGSLDTNVDL</sequence>
<reference evidence="2" key="1">
    <citation type="submission" date="2013-07" db="EMBL/GenBank/DDBJ databases">
        <title>The genome of an arbuscular mycorrhizal fungus provides insights into the evolution of the oldest plant symbiosis.</title>
        <authorList>
            <consortium name="DOE Joint Genome Institute"/>
            <person name="Tisserant E."/>
            <person name="Malbreil M."/>
            <person name="Kuo A."/>
            <person name="Kohler A."/>
            <person name="Symeonidi A."/>
            <person name="Balestrini R."/>
            <person name="Charron P."/>
            <person name="Duensing N."/>
            <person name="Frei-dit-Frey N."/>
            <person name="Gianinazzi-Pearson V."/>
            <person name="Gilbert B."/>
            <person name="Handa Y."/>
            <person name="Hijri M."/>
            <person name="Kaul R."/>
            <person name="Kawaguchi M."/>
            <person name="Krajinski F."/>
            <person name="Lammers P."/>
            <person name="Lapierre D."/>
            <person name="Masclaux F.G."/>
            <person name="Murat C."/>
            <person name="Morin E."/>
            <person name="Ndikumana S."/>
            <person name="Pagni M."/>
            <person name="Petitpierre D."/>
            <person name="Requena N."/>
            <person name="Rosikiewicz P."/>
            <person name="Riley R."/>
            <person name="Saito K."/>
            <person name="San Clemente H."/>
            <person name="Shapiro H."/>
            <person name="van Tuinen D."/>
            <person name="Becard G."/>
            <person name="Bonfante P."/>
            <person name="Paszkowski U."/>
            <person name="Shachar-Hill Y."/>
            <person name="Young J.P."/>
            <person name="Sanders I.R."/>
            <person name="Henrissat B."/>
            <person name="Rensing S.A."/>
            <person name="Grigoriev I.V."/>
            <person name="Corradi N."/>
            <person name="Roux C."/>
            <person name="Martin F."/>
        </authorList>
    </citation>
    <scope>NUCLEOTIDE SEQUENCE</scope>
    <source>
        <strain evidence="2">DAOM 197198</strain>
    </source>
</reference>
<feature type="region of interest" description="Disordered" evidence="1">
    <location>
        <begin position="374"/>
        <end position="393"/>
    </location>
</feature>
<organism evidence="2">
    <name type="scientific">Rhizophagus irregularis (strain DAOM 181602 / DAOM 197198 / MUCL 43194)</name>
    <name type="common">Arbuscular mycorrhizal fungus</name>
    <name type="synonym">Glomus intraradices</name>
    <dbReference type="NCBI Taxonomy" id="747089"/>
    <lineage>
        <taxon>Eukaryota</taxon>
        <taxon>Fungi</taxon>
        <taxon>Fungi incertae sedis</taxon>
        <taxon>Mucoromycota</taxon>
        <taxon>Glomeromycotina</taxon>
        <taxon>Glomeromycetes</taxon>
        <taxon>Glomerales</taxon>
        <taxon>Glomeraceae</taxon>
        <taxon>Rhizophagus</taxon>
    </lineage>
</organism>
<dbReference type="EMBL" id="KI298923">
    <property type="protein sequence ID" value="ERZ98238.1"/>
    <property type="molecule type" value="Genomic_DNA"/>
</dbReference>
<dbReference type="HOGENOM" id="CLU_052709_0_0_1"/>
<evidence type="ECO:0000313" key="2">
    <source>
        <dbReference type="EMBL" id="ERZ98238.1"/>
    </source>
</evidence>
<dbReference type="VEuPathDB" id="FungiDB:RhiirFUN_010008"/>
<gene>
    <name evidence="2" type="ORF">GLOINDRAFT_1156</name>
</gene>